<protein>
    <submittedName>
        <fullName evidence="1">Uncharacterized protein</fullName>
    </submittedName>
</protein>
<name>A0A3G4ZUR1_9VIRU</name>
<evidence type="ECO:0000313" key="1">
    <source>
        <dbReference type="EMBL" id="AYV78635.1"/>
    </source>
</evidence>
<reference evidence="1" key="1">
    <citation type="submission" date="2018-10" db="EMBL/GenBank/DDBJ databases">
        <title>Hidden diversity of soil giant viruses.</title>
        <authorList>
            <person name="Schulz F."/>
            <person name="Alteio L."/>
            <person name="Goudeau D."/>
            <person name="Ryan E.M."/>
            <person name="Malmstrom R.R."/>
            <person name="Blanchard J."/>
            <person name="Woyke T."/>
        </authorList>
    </citation>
    <scope>NUCLEOTIDE SEQUENCE</scope>
    <source>
        <strain evidence="1">EDV1</strain>
    </source>
</reference>
<gene>
    <name evidence="1" type="ORF">Edafosvirus21_14</name>
</gene>
<dbReference type="EMBL" id="MK072086">
    <property type="protein sequence ID" value="AYV78635.1"/>
    <property type="molecule type" value="Genomic_DNA"/>
</dbReference>
<organism evidence="1">
    <name type="scientific">Edafosvirus sp</name>
    <dbReference type="NCBI Taxonomy" id="2487765"/>
    <lineage>
        <taxon>Viruses</taxon>
        <taxon>Varidnaviria</taxon>
        <taxon>Bamfordvirae</taxon>
        <taxon>Nucleocytoviricota</taxon>
        <taxon>Megaviricetes</taxon>
        <taxon>Imitervirales</taxon>
        <taxon>Mimiviridae</taxon>
        <taxon>Klosneuvirinae</taxon>
    </lineage>
</organism>
<sequence length="269" mass="30544">MALSLVGFNFDRDEISPVYLKKCPQCLGSMCGVYAHTFVPIAIVEAMIDQKFSTYVIASQHEKLVVRDCTCLCVSKIPNNKPTRTIPFNPEYECDDRKKYKIKVPDIVRFNGMGYGAYIYPDCVPVLNGLSSTDISFGPVVTFEYFDKCPDFFVELLMLPYLIPVDVAHLITTGKGIQKFLIHVWGTMLRKYKSTSKKNIKYNIPGTAMLNAIRSRLELFNITPIPKVLSHIVNEYAINNITNLLTMKTILERIHTDIIKYCPTIASLH</sequence>
<accession>A0A3G4ZUR1</accession>
<proteinExistence type="predicted"/>